<dbReference type="SMART" id="SM00850">
    <property type="entry name" value="LytTR"/>
    <property type="match status" value="1"/>
</dbReference>
<dbReference type="InterPro" id="IPR001789">
    <property type="entry name" value="Sig_transdc_resp-reg_receiver"/>
</dbReference>
<dbReference type="Gene3D" id="3.40.50.2300">
    <property type="match status" value="1"/>
</dbReference>
<dbReference type="InterPro" id="IPR046947">
    <property type="entry name" value="LytR-like"/>
</dbReference>
<name>A0A1T5C5L8_9FIRM</name>
<keyword evidence="7" id="KW-1185">Reference proteome</keyword>
<dbReference type="Pfam" id="PF00072">
    <property type="entry name" value="Response_reg"/>
    <property type="match status" value="1"/>
</dbReference>
<dbReference type="AlphaFoldDB" id="A0A1T5C5L8"/>
<dbReference type="InterPro" id="IPR011006">
    <property type="entry name" value="CheY-like_superfamily"/>
</dbReference>
<dbReference type="Proteomes" id="UP000243406">
    <property type="component" value="Unassembled WGS sequence"/>
</dbReference>
<dbReference type="OrthoDB" id="9809318at2"/>
<feature type="modified residue" description="4-aspartylphosphate" evidence="3">
    <location>
        <position position="53"/>
    </location>
</feature>
<dbReference type="PANTHER" id="PTHR37299">
    <property type="entry name" value="TRANSCRIPTIONAL REGULATOR-RELATED"/>
    <property type="match status" value="1"/>
</dbReference>
<evidence type="ECO:0000259" key="4">
    <source>
        <dbReference type="PROSITE" id="PS50110"/>
    </source>
</evidence>
<dbReference type="InterPro" id="IPR007492">
    <property type="entry name" value="LytTR_DNA-bd_dom"/>
</dbReference>
<evidence type="ECO:0000259" key="5">
    <source>
        <dbReference type="PROSITE" id="PS50930"/>
    </source>
</evidence>
<evidence type="ECO:0000256" key="2">
    <source>
        <dbReference type="ARBA" id="ARBA00024867"/>
    </source>
</evidence>
<proteinExistence type="predicted"/>
<feature type="domain" description="Response regulatory" evidence="4">
    <location>
        <begin position="2"/>
        <end position="116"/>
    </location>
</feature>
<organism evidence="6 7">
    <name type="scientific">Acetoanaerobium noterae</name>
    <dbReference type="NCBI Taxonomy" id="745369"/>
    <lineage>
        <taxon>Bacteria</taxon>
        <taxon>Bacillati</taxon>
        <taxon>Bacillota</taxon>
        <taxon>Clostridia</taxon>
        <taxon>Peptostreptococcales</taxon>
        <taxon>Filifactoraceae</taxon>
        <taxon>Acetoanaerobium</taxon>
    </lineage>
</organism>
<keyword evidence="3" id="KW-0597">Phosphoprotein</keyword>
<dbReference type="EMBL" id="FUYN01000004">
    <property type="protein sequence ID" value="SKB54633.1"/>
    <property type="molecule type" value="Genomic_DNA"/>
</dbReference>
<protein>
    <recommendedName>
        <fullName evidence="1">Stage 0 sporulation protein A homolog</fullName>
    </recommendedName>
</protein>
<evidence type="ECO:0000256" key="1">
    <source>
        <dbReference type="ARBA" id="ARBA00018672"/>
    </source>
</evidence>
<feature type="domain" description="HTH LytTR-type" evidence="5">
    <location>
        <begin position="128"/>
        <end position="233"/>
    </location>
</feature>
<dbReference type="Gene3D" id="2.20.25.10">
    <property type="match status" value="1"/>
</dbReference>
<dbReference type="GO" id="GO:0003677">
    <property type="term" value="F:DNA binding"/>
    <property type="evidence" value="ECO:0007669"/>
    <property type="project" value="InterPro"/>
</dbReference>
<dbReference type="GO" id="GO:0000156">
    <property type="term" value="F:phosphorelay response regulator activity"/>
    <property type="evidence" value="ECO:0007669"/>
    <property type="project" value="InterPro"/>
</dbReference>
<evidence type="ECO:0000256" key="3">
    <source>
        <dbReference type="PROSITE-ProRule" id="PRU00169"/>
    </source>
</evidence>
<dbReference type="PROSITE" id="PS50930">
    <property type="entry name" value="HTH_LYTTR"/>
    <property type="match status" value="1"/>
</dbReference>
<reference evidence="7" key="1">
    <citation type="submission" date="2017-02" db="EMBL/GenBank/DDBJ databases">
        <authorList>
            <person name="Varghese N."/>
            <person name="Submissions S."/>
        </authorList>
    </citation>
    <scope>NUCLEOTIDE SEQUENCE [LARGE SCALE GENOMIC DNA]</scope>
    <source>
        <strain evidence="7">ATCC 35199</strain>
    </source>
</reference>
<comment type="function">
    <text evidence="2">May play the central regulatory role in sporulation. It may be an element of the effector pathway responsible for the activation of sporulation genes in response to nutritional stress. Spo0A may act in concert with spo0H (a sigma factor) to control the expression of some genes that are critical to the sporulation process.</text>
</comment>
<dbReference type="RefSeq" id="WP_079589819.1">
    <property type="nucleotide sequence ID" value="NZ_CP154629.1"/>
</dbReference>
<dbReference type="Pfam" id="PF04397">
    <property type="entry name" value="LytTR"/>
    <property type="match status" value="1"/>
</dbReference>
<accession>A0A1T5C5L8</accession>
<dbReference type="SUPFAM" id="SSF52172">
    <property type="entry name" value="CheY-like"/>
    <property type="match status" value="1"/>
</dbReference>
<gene>
    <name evidence="6" type="ORF">SAMN02745120_2022</name>
</gene>
<dbReference type="SMART" id="SM00448">
    <property type="entry name" value="REC"/>
    <property type="match status" value="1"/>
</dbReference>
<evidence type="ECO:0000313" key="7">
    <source>
        <dbReference type="Proteomes" id="UP000243406"/>
    </source>
</evidence>
<dbReference type="PANTHER" id="PTHR37299:SF1">
    <property type="entry name" value="STAGE 0 SPORULATION PROTEIN A HOMOLOG"/>
    <property type="match status" value="1"/>
</dbReference>
<dbReference type="PROSITE" id="PS50110">
    <property type="entry name" value="RESPONSE_REGULATORY"/>
    <property type="match status" value="1"/>
</dbReference>
<evidence type="ECO:0000313" key="6">
    <source>
        <dbReference type="EMBL" id="SKB54633.1"/>
    </source>
</evidence>
<dbReference type="CDD" id="cd17532">
    <property type="entry name" value="REC_LytTR_AlgR-like"/>
    <property type="match status" value="1"/>
</dbReference>
<dbReference type="Gene3D" id="2.40.50.40">
    <property type="match status" value="1"/>
</dbReference>
<sequence length="233" mass="27524">MNCIIVDDEFPAIKELEYFIKNFSTIKIENTFESSIEALEYIQEKSVDVIFLDIHMPKLDGMSFSRVIKTLKIKPLIVFISAYSDYAVEAFEVCAFDYILKPYSQNRIVETLSKLEQTSTSSCLQNTITLWQNEKFIVLDYNQIYFCKANKHEVHVYTKTDEYILHTCLTDFYLKLPHDKFFKTHRSYIVNLDKISEIIPWFNNTYVLKLKGLNEEIPVSRQNISQFKTLMRI</sequence>